<evidence type="ECO:0000256" key="1">
    <source>
        <dbReference type="SAM" id="SignalP"/>
    </source>
</evidence>
<accession>F5Y6Q5</accession>
<reference evidence="4" key="1">
    <citation type="submission" date="2009-12" db="EMBL/GenBank/DDBJ databases">
        <title>Complete sequence of Treponema azotonutricium strain ZAS-9.</title>
        <authorList>
            <person name="Tetu S.G."/>
            <person name="Matson E."/>
            <person name="Ren Q."/>
            <person name="Seshadri R."/>
            <person name="Elbourne L."/>
            <person name="Hassan K.A."/>
            <person name="Durkin A."/>
            <person name="Radune D."/>
            <person name="Mohamoud Y."/>
            <person name="Shay R."/>
            <person name="Jin S."/>
            <person name="Zhang X."/>
            <person name="Lucey K."/>
            <person name="Ballor N.R."/>
            <person name="Ottesen E."/>
            <person name="Rosenthal R."/>
            <person name="Allen A."/>
            <person name="Leadbetter J.R."/>
            <person name="Paulsen I.T."/>
        </authorList>
    </citation>
    <scope>NUCLEOTIDE SEQUENCE [LARGE SCALE GENOMIC DNA]</scope>
    <source>
        <strain evidence="4">ATCC BAA-888 / DSM 13862 / ZAS-9</strain>
    </source>
</reference>
<reference evidence="3 4" key="2">
    <citation type="journal article" date="2011" name="ISME J.">
        <title>RNA-seq reveals cooperative metabolic interactions between two termite-gut spirochete species in co-culture.</title>
        <authorList>
            <person name="Rosenthal A.Z."/>
            <person name="Matson E.G."/>
            <person name="Eldar A."/>
            <person name="Leadbetter J.R."/>
        </authorList>
    </citation>
    <scope>NUCLEOTIDE SEQUENCE [LARGE SCALE GENOMIC DNA]</scope>
    <source>
        <strain evidence="4">ATCC BAA-888 / DSM 13862 / ZAS-9</strain>
    </source>
</reference>
<evidence type="ECO:0000313" key="3">
    <source>
        <dbReference type="EMBL" id="AEF82127.1"/>
    </source>
</evidence>
<dbReference type="STRING" id="545695.TREAZ_1215"/>
<gene>
    <name evidence="3" type="ordered locus">TREAZ_1215</name>
</gene>
<dbReference type="HOGENOM" id="CLU_079646_0_0_12"/>
<evidence type="ECO:0000313" key="4">
    <source>
        <dbReference type="Proteomes" id="UP000009222"/>
    </source>
</evidence>
<dbReference type="RefSeq" id="WP_015710779.1">
    <property type="nucleotide sequence ID" value="NC_015577.1"/>
</dbReference>
<keyword evidence="3" id="KW-0449">Lipoprotein</keyword>
<name>F5Y6Q5_LEAAZ</name>
<dbReference type="OrthoDB" id="9809781at2"/>
<evidence type="ECO:0000259" key="2">
    <source>
        <dbReference type="Pfam" id="PF09992"/>
    </source>
</evidence>
<feature type="signal peptide" evidence="1">
    <location>
        <begin position="1"/>
        <end position="26"/>
    </location>
</feature>
<dbReference type="InParanoid" id="F5Y6Q5"/>
<dbReference type="EMBL" id="CP001841">
    <property type="protein sequence ID" value="AEF82127.1"/>
    <property type="molecule type" value="Genomic_DNA"/>
</dbReference>
<protein>
    <submittedName>
        <fullName evidence="3">Putative lipoprotein</fullName>
    </submittedName>
</protein>
<dbReference type="Pfam" id="PF09992">
    <property type="entry name" value="NAGPA"/>
    <property type="match status" value="1"/>
</dbReference>
<dbReference type="PANTHER" id="PTHR40446:SF2">
    <property type="entry name" value="N-ACETYLGLUCOSAMINE-1-PHOSPHODIESTER ALPHA-N-ACETYLGLUCOSAMINIDASE"/>
    <property type="match status" value="1"/>
</dbReference>
<feature type="chain" id="PRO_5003335013" evidence="1">
    <location>
        <begin position="27"/>
        <end position="296"/>
    </location>
</feature>
<dbReference type="AlphaFoldDB" id="F5Y6Q5"/>
<keyword evidence="4" id="KW-1185">Reference proteome</keyword>
<feature type="domain" description="Phosphodiester glycosidase" evidence="2">
    <location>
        <begin position="107"/>
        <end position="292"/>
    </location>
</feature>
<dbReference type="eggNOG" id="COG4632">
    <property type="taxonomic scope" value="Bacteria"/>
</dbReference>
<keyword evidence="1" id="KW-0732">Signal</keyword>
<proteinExistence type="predicted"/>
<organism evidence="3 4">
    <name type="scientific">Leadbettera azotonutricia (strain ATCC BAA-888 / DSM 13862 / ZAS-9)</name>
    <name type="common">Treponema azotonutricium</name>
    <dbReference type="NCBI Taxonomy" id="545695"/>
    <lineage>
        <taxon>Bacteria</taxon>
        <taxon>Pseudomonadati</taxon>
        <taxon>Spirochaetota</taxon>
        <taxon>Spirochaetia</taxon>
        <taxon>Spirochaetales</taxon>
        <taxon>Breznakiellaceae</taxon>
        <taxon>Leadbettera</taxon>
    </lineage>
</organism>
<sequence>MRRILILFFILPLFFACTTISPVSGAKEKTQARQDAIKDLTPLWRPLAFNLPAGHAPALGYFEARLDNPKIELWAIRADLSDPRLKIIVSDANISTHVSAFAETTNSLAAINATPFDPVSGRQGEERANIGIVISGGKLIARPHPSYDALVFYKNNKAAIIPQSEIIDKIINIEEIENAVGGFGIVLKDSRPVDRVLAQDNPPRHPRSAVAVSNQYLYLLAVDGRRPGSRGITEAELALILQKFGARDGLNLDGGGSTALALRFLDGNTKNVNVPIHNHIPGLERGVAACLGLGVK</sequence>
<dbReference type="PANTHER" id="PTHR40446">
    <property type="entry name" value="N-ACETYLGLUCOSAMINE-1-PHOSPHODIESTER ALPHA-N-ACETYLGLUCOSAMINIDASE"/>
    <property type="match status" value="1"/>
</dbReference>
<dbReference type="Proteomes" id="UP000009222">
    <property type="component" value="Chromosome"/>
</dbReference>
<dbReference type="KEGG" id="taz:TREAZ_1215"/>
<dbReference type="PROSITE" id="PS51257">
    <property type="entry name" value="PROKAR_LIPOPROTEIN"/>
    <property type="match status" value="1"/>
</dbReference>
<dbReference type="InterPro" id="IPR018711">
    <property type="entry name" value="NAGPA"/>
</dbReference>